<sequence>MASSNVMMNLPPRFLLIAAACLSVTAAPVVLVVPPLGAALAVVSAALIGLAVLRSPADTPQVPAVASLLLGHVEAALDALSDAQSVEGDPGRLRLLYAADAAVARAAGAAEDALAIAGQPALGNDPAPMAIMDVIRVGLSGVDDLAAVRIDASPLISVDGCRARPLARLIGRLAERHGTAPMTITAASTPDGAVMAVVTPVPVESAESALAAAACVTAHTNGDTVQIDIGPDLLAVAGLHDHDLDLAQGDAPVPPSAAERPREPIPAPSSPEEQSQTRKRGLLSLFGRGDREDIGWSTSLRPPAEPSQSQLSGFVDDFVPVEPEPEPTAKTGGRLPPPEPAFTRVNQQVKRGEVAEDYVPPTVDGPLMDLIADLPSAVPDLSAATDGPDSAALPVRQGRASAPTLMAGFAAELEGLL</sequence>
<evidence type="ECO:0000313" key="2">
    <source>
        <dbReference type="EMBL" id="AXV10131.1"/>
    </source>
</evidence>
<dbReference type="KEGG" id="euz:DVS28_b0361"/>
<geneLocation type="plasmid" evidence="3">
    <name>pedy32-46i</name>
</geneLocation>
<dbReference type="Proteomes" id="UP000264006">
    <property type="component" value="Plasmid pEDY32-46I"/>
</dbReference>
<organism evidence="2 3">
    <name type="scientific">Euzebya pacifica</name>
    <dbReference type="NCBI Taxonomy" id="1608957"/>
    <lineage>
        <taxon>Bacteria</taxon>
        <taxon>Bacillati</taxon>
        <taxon>Actinomycetota</taxon>
        <taxon>Nitriliruptoria</taxon>
        <taxon>Euzebyales</taxon>
    </lineage>
</organism>
<keyword evidence="2" id="KW-0614">Plasmid</keyword>
<feature type="region of interest" description="Disordered" evidence="1">
    <location>
        <begin position="245"/>
        <end position="311"/>
    </location>
</feature>
<proteinExistence type="predicted"/>
<evidence type="ECO:0000313" key="3">
    <source>
        <dbReference type="Proteomes" id="UP000264006"/>
    </source>
</evidence>
<evidence type="ECO:0000256" key="1">
    <source>
        <dbReference type="SAM" id="MobiDB-lite"/>
    </source>
</evidence>
<protein>
    <submittedName>
        <fullName evidence="2">Uncharacterized protein</fullName>
    </submittedName>
</protein>
<feature type="compositionally biased region" description="Polar residues" evidence="1">
    <location>
        <begin position="296"/>
        <end position="311"/>
    </location>
</feature>
<keyword evidence="3" id="KW-1185">Reference proteome</keyword>
<gene>
    <name evidence="2" type="ORF">DVS28_b0361</name>
</gene>
<dbReference type="AlphaFoldDB" id="A0A346Y6N4"/>
<name>A0A346Y6N4_9ACTN</name>
<dbReference type="RefSeq" id="WP_164711149.1">
    <property type="nucleotide sequence ID" value="NZ_CP031166.1"/>
</dbReference>
<accession>A0A346Y6N4</accession>
<reference evidence="2 3" key="1">
    <citation type="submission" date="2018-09" db="EMBL/GenBank/DDBJ databases">
        <title>Complete genome sequence of Euzebya sp. DY32-46 isolated from seawater of Pacific Ocean.</title>
        <authorList>
            <person name="Xu L."/>
            <person name="Wu Y.-H."/>
            <person name="Xu X.-W."/>
        </authorList>
    </citation>
    <scope>NUCLEOTIDE SEQUENCE [LARGE SCALE GENOMIC DNA]</scope>
    <source>
        <strain evidence="2 3">DY32-46</strain>
        <plasmid evidence="3">pedy32-46i</plasmid>
    </source>
</reference>
<dbReference type="EMBL" id="CP031166">
    <property type="protein sequence ID" value="AXV10131.1"/>
    <property type="molecule type" value="Genomic_DNA"/>
</dbReference>